<reference evidence="1" key="1">
    <citation type="submission" date="2020-03" db="EMBL/GenBank/DDBJ databases">
        <title>The deep terrestrial virosphere.</title>
        <authorList>
            <person name="Holmfeldt K."/>
            <person name="Nilsson E."/>
            <person name="Simone D."/>
            <person name="Lopez-Fernandez M."/>
            <person name="Wu X."/>
            <person name="de Brujin I."/>
            <person name="Lundin D."/>
            <person name="Andersson A."/>
            <person name="Bertilsson S."/>
            <person name="Dopson M."/>
        </authorList>
    </citation>
    <scope>NUCLEOTIDE SEQUENCE</scope>
    <source>
        <strain evidence="1">MM171B00734</strain>
    </source>
</reference>
<dbReference type="AlphaFoldDB" id="A0A6M3M6D1"/>
<accession>A0A6M3M6D1</accession>
<dbReference type="EMBL" id="MT143844">
    <property type="protein sequence ID" value="QJB03401.1"/>
    <property type="molecule type" value="Genomic_DNA"/>
</dbReference>
<protein>
    <submittedName>
        <fullName evidence="1">Uncharacterized protein</fullName>
    </submittedName>
</protein>
<organism evidence="1">
    <name type="scientific">viral metagenome</name>
    <dbReference type="NCBI Taxonomy" id="1070528"/>
    <lineage>
        <taxon>unclassified sequences</taxon>
        <taxon>metagenomes</taxon>
        <taxon>organismal metagenomes</taxon>
    </lineage>
</organism>
<gene>
    <name evidence="1" type="ORF">MM171B00734_0006</name>
</gene>
<name>A0A6M3M6D1_9ZZZZ</name>
<evidence type="ECO:0000313" key="1">
    <source>
        <dbReference type="EMBL" id="QJB03401.1"/>
    </source>
</evidence>
<sequence length="133" mass="14292">MWLYAFDDKQLIADLCNVLVETGAMAATDRPGLVACGPFVALHALTLMHRSCLKLPDEQLAPLRVAVREETGTLRIKADIPVKNISNPIGCSVTVFETGLDAATHCEPRTLADPELLAGPLEVDREGRLASLG</sequence>
<proteinExistence type="predicted"/>